<comment type="similarity">
    <text evidence="1">Belongs to the FHY3/FAR1 family.</text>
</comment>
<evidence type="ECO:0000313" key="9">
    <source>
        <dbReference type="Proteomes" id="UP000092600"/>
    </source>
</evidence>
<dbReference type="InterPro" id="IPR006564">
    <property type="entry name" value="Znf_PMZ"/>
</dbReference>
<dbReference type="Proteomes" id="UP000092600">
    <property type="component" value="Unassembled WGS sequence"/>
</dbReference>
<evidence type="ECO:0000256" key="1">
    <source>
        <dbReference type="ARBA" id="ARBA00005889"/>
    </source>
</evidence>
<evidence type="ECO:0000256" key="3">
    <source>
        <dbReference type="ARBA" id="ARBA00022771"/>
    </source>
</evidence>
<dbReference type="InterPro" id="IPR007527">
    <property type="entry name" value="Znf_SWIM"/>
</dbReference>
<dbReference type="PANTHER" id="PTHR31669:SF162">
    <property type="entry name" value="PROTEIN FAR1-RELATED SEQUENCE"/>
    <property type="match status" value="1"/>
</dbReference>
<keyword evidence="4" id="KW-0862">Zinc</keyword>
<dbReference type="GO" id="GO:0006355">
    <property type="term" value="P:regulation of DNA-templated transcription"/>
    <property type="evidence" value="ECO:0007669"/>
    <property type="project" value="InterPro"/>
</dbReference>
<dbReference type="STRING" id="4615.A0A199V3B4"/>
<dbReference type="AlphaFoldDB" id="A0A199V3B4"/>
<accession>A0A199V3B4</accession>
<evidence type="ECO:0000256" key="6">
    <source>
        <dbReference type="SAM" id="MobiDB-lite"/>
    </source>
</evidence>
<feature type="region of interest" description="Disordered" evidence="6">
    <location>
        <begin position="746"/>
        <end position="780"/>
    </location>
</feature>
<feature type="region of interest" description="Disordered" evidence="6">
    <location>
        <begin position="34"/>
        <end position="56"/>
    </location>
</feature>
<evidence type="ECO:0000256" key="5">
    <source>
        <dbReference type="PROSITE-ProRule" id="PRU00325"/>
    </source>
</evidence>
<feature type="compositionally biased region" description="Basic and acidic residues" evidence="6">
    <location>
        <begin position="43"/>
        <end position="54"/>
    </location>
</feature>
<evidence type="ECO:0000259" key="7">
    <source>
        <dbReference type="PROSITE" id="PS50966"/>
    </source>
</evidence>
<reference evidence="8 9" key="1">
    <citation type="journal article" date="2016" name="DNA Res.">
        <title>The draft genome of MD-2 pineapple using hybrid error correction of long reads.</title>
        <authorList>
            <person name="Redwan R.M."/>
            <person name="Saidin A."/>
            <person name="Kumar S.V."/>
        </authorList>
    </citation>
    <scope>NUCLEOTIDE SEQUENCE [LARGE SCALE GENOMIC DNA]</scope>
    <source>
        <strain evidence="9">cv. MD2</strain>
        <tissue evidence="8">Leaf</tissue>
    </source>
</reference>
<dbReference type="PROSITE" id="PS50966">
    <property type="entry name" value="ZF_SWIM"/>
    <property type="match status" value="1"/>
</dbReference>
<keyword evidence="2" id="KW-0479">Metal-binding</keyword>
<evidence type="ECO:0000256" key="4">
    <source>
        <dbReference type="ARBA" id="ARBA00022833"/>
    </source>
</evidence>
<feature type="compositionally biased region" description="Basic residues" evidence="6">
    <location>
        <begin position="238"/>
        <end position="249"/>
    </location>
</feature>
<keyword evidence="3 5" id="KW-0863">Zinc-finger</keyword>
<dbReference type="Pfam" id="PF04434">
    <property type="entry name" value="SWIM"/>
    <property type="match status" value="1"/>
</dbReference>
<feature type="region of interest" description="Disordered" evidence="6">
    <location>
        <begin position="233"/>
        <end position="257"/>
    </location>
</feature>
<dbReference type="SMART" id="SM00575">
    <property type="entry name" value="ZnF_PMZ"/>
    <property type="match status" value="1"/>
</dbReference>
<gene>
    <name evidence="8" type="ORF">ACMD2_02763</name>
</gene>
<dbReference type="Pfam" id="PF03101">
    <property type="entry name" value="FAR1"/>
    <property type="match status" value="1"/>
</dbReference>
<evidence type="ECO:0000313" key="8">
    <source>
        <dbReference type="EMBL" id="OAY71473.1"/>
    </source>
</evidence>
<feature type="domain" description="SWIM-type" evidence="7">
    <location>
        <begin position="589"/>
        <end position="636"/>
    </location>
</feature>
<dbReference type="PANTHER" id="PTHR31669">
    <property type="entry name" value="PROTEIN FAR1-RELATED SEQUENCE 10-RELATED"/>
    <property type="match status" value="1"/>
</dbReference>
<proteinExistence type="inferred from homology"/>
<dbReference type="GO" id="GO:0008270">
    <property type="term" value="F:zinc ion binding"/>
    <property type="evidence" value="ECO:0007669"/>
    <property type="project" value="UniProtKB-KW"/>
</dbReference>
<name>A0A199V3B4_ANACO</name>
<dbReference type="EMBL" id="LSRQ01003444">
    <property type="protein sequence ID" value="OAY71473.1"/>
    <property type="molecule type" value="Genomic_DNA"/>
</dbReference>
<organism evidence="8 9">
    <name type="scientific">Ananas comosus</name>
    <name type="common">Pineapple</name>
    <name type="synonym">Ananas ananas</name>
    <dbReference type="NCBI Taxonomy" id="4615"/>
    <lineage>
        <taxon>Eukaryota</taxon>
        <taxon>Viridiplantae</taxon>
        <taxon>Streptophyta</taxon>
        <taxon>Embryophyta</taxon>
        <taxon>Tracheophyta</taxon>
        <taxon>Spermatophyta</taxon>
        <taxon>Magnoliopsida</taxon>
        <taxon>Liliopsida</taxon>
        <taxon>Poales</taxon>
        <taxon>Bromeliaceae</taxon>
        <taxon>Bromelioideae</taxon>
        <taxon>Ananas</taxon>
    </lineage>
</organism>
<evidence type="ECO:0000256" key="2">
    <source>
        <dbReference type="ARBA" id="ARBA00022723"/>
    </source>
</evidence>
<sequence>MVLIAEISDEALRKRGEAKGGCGEMAGEVGVVGAEEEEEAEKDGERTLEPRNVEEPPAEAALKEFKEAAPPPCPGDGKVVHNEYALRVAYIMRSFLHMRQGGGGGGGGGAAAAASPASAAIGGGCGVGEERCRAMMEVVRKENGRWSVSRVALDHSHPLAPPPDPAGTLSSGRLVPAVGMEFDSVSAAKAYYAAYSEKMGFTTNTGSGKRSKVSRILLMQRFMCSKGTFPVPSDGAAMKKKRGPYKKRDHREAEEAKKKDAEVVEVIAIENNSDKDGAANGVKGATLAEKVANSGKISAELGNRNKGEKVPLVSNPGQSRLLRELGIKVSRYSHEERRDIIMKYMQKRSSRQVVDRSIKVPSRQALAERRQRGVGGKFLRKDEMQASNKQEETTEEEPMLPDEVIASSGGVPIVGMVFENEDKAYEYYVRYAVGVGFSVRKGWWDKTAKNITRSRVYVCSKEGFRPKNEAKRPRPETRTGCAARMAIKITSSGKYRVSEYVPDHNHPLAAPFDIQMLKSQKPLSKRRQMELQADYQASNGTARVPPLRLLWQAANVYTPAVFEMLRREFELFMDCIVYCCGEVGPLSDYVVTVKNKTKEQFVRFDPSEGTVICSCRKYEVVGIQCCHVLKVLDLRSVKELPLQYILRRWRKDVKNGSIRENRGVTAEGESPIASLPKRYSSLCRIFYKIAAKAAENVDTFTLMVNHSDQLLEQVEQILQTRILPKPSLSNAPKEQSHNLIECERIQNDDSNENQKVSGKRKNIVGASRKSQNEVETSCKGHKIRRDPEHDHHLVSGQMVSGQSEEVEVVPRDDELHIAPIGIPPQPRNPPNNQFLAQSHFMPGPYLTAHQFGLGATQSFHPLTQFNQDSSSSTLQQQPFHGNANITQTFAAPDMHALQFVGTNPPLDHQSGDQGHCSIPFSCRVLDIQMPSGLSQLSEEKSDSNSSRCIYHLIFLLLKFCTVNNFGFVRKKPGGAQEQQGDEIDSSKFIGLFLTVFGTSSPVSNSMLEPISLVSSHLVGIRCAEDEREADLISCAEKATATGSTACHL</sequence>
<dbReference type="InterPro" id="IPR004330">
    <property type="entry name" value="FAR1_DNA_bnd_dom"/>
</dbReference>
<protein>
    <submittedName>
        <fullName evidence="8">Protein FAR1-RELATED SEQUENCE 6</fullName>
    </submittedName>
</protein>
<comment type="caution">
    <text evidence="8">The sequence shown here is derived from an EMBL/GenBank/DDBJ whole genome shotgun (WGS) entry which is preliminary data.</text>
</comment>
<dbReference type="InterPro" id="IPR031052">
    <property type="entry name" value="FHY3/FAR1"/>
</dbReference>